<sequence length="137" mass="16022">MSGHGCNLIRRSITIDQSENFLSSTNRLATRRTPPFRRTTTTPLLTNGIDRLMFEHLRQHHRRMTATAQQFGRDYLIRKVEEAGNEENNNNMTSADCSDLPEFEDFLSDEEDERGRHDSFLKKNFTTIFRNILLKIC</sequence>
<organism evidence="1 2">
    <name type="scientific">Romanomermis culicivorax</name>
    <name type="common">Nematode worm</name>
    <dbReference type="NCBI Taxonomy" id="13658"/>
    <lineage>
        <taxon>Eukaryota</taxon>
        <taxon>Metazoa</taxon>
        <taxon>Ecdysozoa</taxon>
        <taxon>Nematoda</taxon>
        <taxon>Enoplea</taxon>
        <taxon>Dorylaimia</taxon>
        <taxon>Mermithida</taxon>
        <taxon>Mermithoidea</taxon>
        <taxon>Mermithidae</taxon>
        <taxon>Romanomermis</taxon>
    </lineage>
</organism>
<proteinExistence type="predicted"/>
<reference evidence="2" key="1">
    <citation type="submission" date="2022-11" db="UniProtKB">
        <authorList>
            <consortium name="WormBaseParasite"/>
        </authorList>
    </citation>
    <scope>IDENTIFICATION</scope>
</reference>
<keyword evidence="1" id="KW-1185">Reference proteome</keyword>
<accession>A0A915IH01</accession>
<name>A0A915IH01_ROMCU</name>
<dbReference type="Proteomes" id="UP000887565">
    <property type="component" value="Unplaced"/>
</dbReference>
<evidence type="ECO:0000313" key="1">
    <source>
        <dbReference type="Proteomes" id="UP000887565"/>
    </source>
</evidence>
<evidence type="ECO:0000313" key="2">
    <source>
        <dbReference type="WBParaSite" id="nRc.2.0.1.t13084-RA"/>
    </source>
</evidence>
<dbReference type="WBParaSite" id="nRc.2.0.1.t13084-RA">
    <property type="protein sequence ID" value="nRc.2.0.1.t13084-RA"/>
    <property type="gene ID" value="nRc.2.0.1.g13084"/>
</dbReference>
<protein>
    <submittedName>
        <fullName evidence="2">Uncharacterized protein</fullName>
    </submittedName>
</protein>
<dbReference type="AlphaFoldDB" id="A0A915IH01"/>